<dbReference type="InterPro" id="IPR036388">
    <property type="entry name" value="WH-like_DNA-bd_sf"/>
</dbReference>
<proteinExistence type="predicted"/>
<gene>
    <name evidence="1" type="ORF">NIES593_22165</name>
</gene>
<evidence type="ECO:0000313" key="2">
    <source>
        <dbReference type="Proteomes" id="UP000186868"/>
    </source>
</evidence>
<dbReference type="AlphaFoldDB" id="A0A1U7H7M6"/>
<dbReference type="EMBL" id="MRCB01000051">
    <property type="protein sequence ID" value="OKH18370.1"/>
    <property type="molecule type" value="Genomic_DNA"/>
</dbReference>
<sequence>MSSKRFLTIGQKEKLLKALKENDCSNFIQRILMLLLRNEGKTYQEIAEFLGCSYRTVAYWCVHGDPEDIESLRDKRTKGNYRKVTEEYMELLMETIAKDPRELGYQFTRWSGDRLAEHLAQSTGITLSGSQIRNILRKEKINLSVGRKNLGRTSRSCVCA</sequence>
<name>A0A1U7H7M6_9CYAN</name>
<dbReference type="STRING" id="1921803.NIES593_22165"/>
<organism evidence="1 2">
    <name type="scientific">Hydrococcus rivularis NIES-593</name>
    <dbReference type="NCBI Taxonomy" id="1921803"/>
    <lineage>
        <taxon>Bacteria</taxon>
        <taxon>Bacillati</taxon>
        <taxon>Cyanobacteriota</taxon>
        <taxon>Cyanophyceae</taxon>
        <taxon>Pleurocapsales</taxon>
        <taxon>Hydrococcaceae</taxon>
        <taxon>Hydrococcus</taxon>
    </lineage>
</organism>
<evidence type="ECO:0000313" key="1">
    <source>
        <dbReference type="EMBL" id="OKH18370.1"/>
    </source>
</evidence>
<dbReference type="SUPFAM" id="SSF46689">
    <property type="entry name" value="Homeodomain-like"/>
    <property type="match status" value="1"/>
</dbReference>
<dbReference type="Proteomes" id="UP000186868">
    <property type="component" value="Unassembled WGS sequence"/>
</dbReference>
<dbReference type="InterPro" id="IPR009057">
    <property type="entry name" value="Homeodomain-like_sf"/>
</dbReference>
<accession>A0A1U7H7M6</accession>
<protein>
    <submittedName>
        <fullName evidence="1">Transposase</fullName>
    </submittedName>
</protein>
<comment type="caution">
    <text evidence="1">The sequence shown here is derived from an EMBL/GenBank/DDBJ whole genome shotgun (WGS) entry which is preliminary data.</text>
</comment>
<dbReference type="Gene3D" id="1.10.10.10">
    <property type="entry name" value="Winged helix-like DNA-binding domain superfamily/Winged helix DNA-binding domain"/>
    <property type="match status" value="1"/>
</dbReference>
<reference evidence="1 2" key="1">
    <citation type="submission" date="2016-11" db="EMBL/GenBank/DDBJ databases">
        <title>Draft Genome Sequences of Nine Cyanobacterial Strains from Diverse Habitats.</title>
        <authorList>
            <person name="Zhu T."/>
            <person name="Hou S."/>
            <person name="Lu X."/>
            <person name="Hess W.R."/>
        </authorList>
    </citation>
    <scope>NUCLEOTIDE SEQUENCE [LARGE SCALE GENOMIC DNA]</scope>
    <source>
        <strain evidence="1 2">NIES-593</strain>
    </source>
</reference>
<dbReference type="RefSeq" id="WP_051036397.1">
    <property type="nucleotide sequence ID" value="NZ_MRCB01000051.1"/>
</dbReference>
<dbReference type="Pfam" id="PF13565">
    <property type="entry name" value="HTH_32"/>
    <property type="match status" value="1"/>
</dbReference>
<keyword evidence="2" id="KW-1185">Reference proteome</keyword>